<name>A0A7S3JE84_9SPIT</name>
<feature type="region of interest" description="Disordered" evidence="1">
    <location>
        <begin position="75"/>
        <end position="94"/>
    </location>
</feature>
<feature type="compositionally biased region" description="Basic and acidic residues" evidence="1">
    <location>
        <begin position="1"/>
        <end position="10"/>
    </location>
</feature>
<dbReference type="InterPro" id="IPR040459">
    <property type="entry name" value="MJ1316"/>
</dbReference>
<sequence>MGNCKHDLNKKVNKKVGNLSDNEDREEETKGKNKKNKKDHKKNQKTVKPHGKNKRKSMDENDEKFQEAIEEEQQIKENFKKSRHNKQKKIIEQEKMREGKKKVYDLEKSIPHRWVNLTQLVSHNEHGENFKIDGVVLGVMNFGVVLSSRNESLKYHKKSTKDSKHKVRLVPIETILIKLEKSLKYPIQDFTVIYQDRFEGNLEASLSDFLESSDIPSHRILMLLKQGEVVWDRKEKINKFKFY</sequence>
<organism evidence="3">
    <name type="scientific">Euplotes harpa</name>
    <dbReference type="NCBI Taxonomy" id="151035"/>
    <lineage>
        <taxon>Eukaryota</taxon>
        <taxon>Sar</taxon>
        <taxon>Alveolata</taxon>
        <taxon>Ciliophora</taxon>
        <taxon>Intramacronucleata</taxon>
        <taxon>Spirotrichea</taxon>
        <taxon>Hypotrichia</taxon>
        <taxon>Euplotida</taxon>
        <taxon>Euplotidae</taxon>
        <taxon>Euplotes</taxon>
    </lineage>
</organism>
<dbReference type="Pfam" id="PF04457">
    <property type="entry name" value="MJ1316"/>
    <property type="match status" value="1"/>
</dbReference>
<evidence type="ECO:0000313" key="3">
    <source>
        <dbReference type="EMBL" id="CAE0350773.1"/>
    </source>
</evidence>
<dbReference type="EMBL" id="HBII01023398">
    <property type="protein sequence ID" value="CAE0350773.1"/>
    <property type="molecule type" value="Transcribed_RNA"/>
</dbReference>
<evidence type="ECO:0000259" key="2">
    <source>
        <dbReference type="Pfam" id="PF04457"/>
    </source>
</evidence>
<protein>
    <recommendedName>
        <fullName evidence="2">MJ1316 RNA cyclic group end recognition domain-containing protein</fullName>
    </recommendedName>
</protein>
<feature type="compositionally biased region" description="Basic and acidic residues" evidence="1">
    <location>
        <begin position="56"/>
        <end position="67"/>
    </location>
</feature>
<accession>A0A7S3JE84</accession>
<evidence type="ECO:0000256" key="1">
    <source>
        <dbReference type="SAM" id="MobiDB-lite"/>
    </source>
</evidence>
<dbReference type="AlphaFoldDB" id="A0A7S3JE84"/>
<gene>
    <name evidence="3" type="ORF">EHAR0213_LOCUS9687</name>
</gene>
<feature type="domain" description="MJ1316 RNA cyclic group end recognition" evidence="2">
    <location>
        <begin position="171"/>
        <end position="233"/>
    </location>
</feature>
<reference evidence="3" key="1">
    <citation type="submission" date="2021-01" db="EMBL/GenBank/DDBJ databases">
        <authorList>
            <person name="Corre E."/>
            <person name="Pelletier E."/>
            <person name="Niang G."/>
            <person name="Scheremetjew M."/>
            <person name="Finn R."/>
            <person name="Kale V."/>
            <person name="Holt S."/>
            <person name="Cochrane G."/>
            <person name="Meng A."/>
            <person name="Brown T."/>
            <person name="Cohen L."/>
        </authorList>
    </citation>
    <scope>NUCLEOTIDE SEQUENCE</scope>
    <source>
        <strain evidence="3">FSP1.4</strain>
    </source>
</reference>
<feature type="region of interest" description="Disordered" evidence="1">
    <location>
        <begin position="1"/>
        <end position="67"/>
    </location>
</feature>
<feature type="compositionally biased region" description="Basic residues" evidence="1">
    <location>
        <begin position="32"/>
        <end position="55"/>
    </location>
</feature>
<proteinExistence type="predicted"/>